<evidence type="ECO:0000256" key="1">
    <source>
        <dbReference type="ARBA" id="ARBA00006224"/>
    </source>
</evidence>
<dbReference type="GO" id="GO:0007032">
    <property type="term" value="P:endosome organization"/>
    <property type="evidence" value="ECO:0007669"/>
    <property type="project" value="TreeGrafter"/>
</dbReference>
<accession>A0A6P4YQZ0</accession>
<dbReference type="PANTHER" id="PTHR15691:SF6">
    <property type="entry name" value="WASH COMPLEX SUBUNIT 5"/>
    <property type="match status" value="1"/>
</dbReference>
<evidence type="ECO:0000313" key="5">
    <source>
        <dbReference type="RefSeq" id="XP_019626803.1"/>
    </source>
</evidence>
<dbReference type="GO" id="GO:0051125">
    <property type="term" value="P:regulation of actin nucleation"/>
    <property type="evidence" value="ECO:0007669"/>
    <property type="project" value="TreeGrafter"/>
</dbReference>
<protein>
    <recommendedName>
        <fullName evidence="2">WASH complex subunit 5</fullName>
    </recommendedName>
    <alternativeName>
        <fullName evidence="3">WASH complex subunit strumpellin</fullName>
    </alternativeName>
</protein>
<gene>
    <name evidence="5" type="primary">LOC109471851</name>
</gene>
<dbReference type="KEGG" id="bbel:109471851"/>
<dbReference type="GO" id="GO:0005768">
    <property type="term" value="C:endosome"/>
    <property type="evidence" value="ECO:0007669"/>
    <property type="project" value="TreeGrafter"/>
</dbReference>
<dbReference type="Pfam" id="PF10266">
    <property type="entry name" value="Strumpellin"/>
    <property type="match status" value="1"/>
</dbReference>
<name>A0A6P4YQZ0_BRABE</name>
<evidence type="ECO:0000256" key="2">
    <source>
        <dbReference type="ARBA" id="ARBA00013581"/>
    </source>
</evidence>
<dbReference type="GeneID" id="109471851"/>
<reference evidence="5" key="1">
    <citation type="submission" date="2025-08" db="UniProtKB">
        <authorList>
            <consortium name="RefSeq"/>
        </authorList>
    </citation>
    <scope>IDENTIFICATION</scope>
    <source>
        <tissue evidence="5">Gonad</tissue>
    </source>
</reference>
<dbReference type="GO" id="GO:0030041">
    <property type="term" value="P:actin filament polymerization"/>
    <property type="evidence" value="ECO:0007669"/>
    <property type="project" value="TreeGrafter"/>
</dbReference>
<sequence>MTGFSGWSRDLWLYMTECFSMYKIIEHAWASAMDFLAEDNLCGRTLLRLVSRGNAIIAELLRLSEFIPPVFRLDNKRDQEVYGDIITDFSYFRQQDYFDHNIEKRPDLQDLDEQFREHNIDILTRFYLAFESIHKYVTDLNRYLEDLQEGVYIQQTMESVLLNEDGKQLMCESLFLYGTMLLVVDMKFEGVIRERMLVSYHRYSSARAVTDSNIDDVCKLLRSTGFSPVPGAKKPANYPESFFKRVPIRPVFISMVIGRLRSDDIYNQISAYPLPEHRSTALATQASMLYVILYFAPEILHNQQAKMREIVDKHFPDNWVVSVYMGIIVNLVEAWDGYKAAKTALNNTIEQANIREHACVRACVFDKLNPLVKQQLKEGVLTEEFVLDSIPKLMNIIRECNVTIHWMLLHTVESGADLNKRCRQLREQVIADSKYNPGVLFELLLNTAQLELKLKEMFKQMLQDKQNKWEQCKKEGSERVAELGEVFSGTKPLTRVEKNENLQAYFNETAKQITSLSYEDSTSAGRKIVQLIQALEEVQEFHQLEANLQVRQFLADTRKFLHQMIRTINIKEEVLITMSIVGDLSYAWNIIDNYTGYMQQGIKRDPSLVTKLRATFLKLASAMDLPLLRINQANSPDLISVSQYYSGELVTYVRKVLQIIPETMFGLLGVIIKMQTSQIKEVPTRLEKDKLKEFAQLEERAKVAKLTHDISVFTEGILMMKTTLVGIIKVDPKQLLEDGIRKELVKRVAYALHQGLIFNPKSKVSELIPRLNAMGAVMDGFRRSFEYIQDYVSISGLKIWQEEVSRIINYNVEQECNSFLRIKVSDFQSLYQSKDIPIPKFAPVDASVNFIGRLAREILRITDPKLTTYIDQMTAWYDNKSKQEIMTNRLFTKVQKSLGTFGLTGLDRLLCFMIVRELQNFLAVLQRGVLRDKTWLEMFASLMKSLNPVRGIVANATKVYPQACTKASKMWQLFLEVILKVGQIQLLRRQIAYELNFSCKFDSKFLACALQTFNESLLSNIEAHYQDPSLPYPKEDNPLMFELTSYLECAGINNPLNKIYVTTQRLPYLSLLNFLFVISQLPRLQYVKAVGDLVCKKPTDGLDGVPFVVGTITLLKQFHKENTDHFLALLGQYVRSMVDSTASNSKSTGLSEEVVNVLAYLEMYMYYSELPRKAVEAHIPSYLFDEFRSNVQT</sequence>
<dbReference type="GO" id="GO:0140285">
    <property type="term" value="P:endosome fission"/>
    <property type="evidence" value="ECO:0007669"/>
    <property type="project" value="TreeGrafter"/>
</dbReference>
<dbReference type="RefSeq" id="XP_019626803.1">
    <property type="nucleotide sequence ID" value="XM_019771244.1"/>
</dbReference>
<dbReference type="OrthoDB" id="565118at2759"/>
<evidence type="ECO:0000256" key="3">
    <source>
        <dbReference type="ARBA" id="ARBA00029945"/>
    </source>
</evidence>
<proteinExistence type="inferred from homology"/>
<dbReference type="PANTHER" id="PTHR15691">
    <property type="entry name" value="WASH COMPLEX SUBUNIT 5"/>
    <property type="match status" value="1"/>
</dbReference>
<dbReference type="Proteomes" id="UP000515135">
    <property type="component" value="Unplaced"/>
</dbReference>
<evidence type="ECO:0000313" key="4">
    <source>
        <dbReference type="Proteomes" id="UP000515135"/>
    </source>
</evidence>
<keyword evidence="4" id="KW-1185">Reference proteome</keyword>
<organism evidence="4 5">
    <name type="scientific">Branchiostoma belcheri</name>
    <name type="common">Amphioxus</name>
    <dbReference type="NCBI Taxonomy" id="7741"/>
    <lineage>
        <taxon>Eukaryota</taxon>
        <taxon>Metazoa</taxon>
        <taxon>Chordata</taxon>
        <taxon>Cephalochordata</taxon>
        <taxon>Leptocardii</taxon>
        <taxon>Amphioxiformes</taxon>
        <taxon>Branchiostomatidae</taxon>
        <taxon>Branchiostoma</taxon>
    </lineage>
</organism>
<dbReference type="AlphaFoldDB" id="A0A6P4YQZ0"/>
<comment type="similarity">
    <text evidence="1">Belongs to the strumpellin family.</text>
</comment>
<dbReference type="GO" id="GO:0071203">
    <property type="term" value="C:WASH complex"/>
    <property type="evidence" value="ECO:0007669"/>
    <property type="project" value="InterPro"/>
</dbReference>
<dbReference type="InterPro" id="IPR019393">
    <property type="entry name" value="WASH_strumpellin"/>
</dbReference>